<evidence type="ECO:0000256" key="5">
    <source>
        <dbReference type="ARBA" id="ARBA00023136"/>
    </source>
</evidence>
<evidence type="ECO:0000259" key="9">
    <source>
        <dbReference type="Pfam" id="PF23188"/>
    </source>
</evidence>
<dbReference type="GO" id="GO:0071260">
    <property type="term" value="P:cellular response to mechanical stimulus"/>
    <property type="evidence" value="ECO:0007669"/>
    <property type="project" value="TreeGrafter"/>
</dbReference>
<feature type="domain" description="Piezo THU9 and anchor" evidence="10">
    <location>
        <begin position="1744"/>
        <end position="1976"/>
    </location>
</feature>
<dbReference type="GO" id="GO:0005261">
    <property type="term" value="F:monoatomic cation channel activity"/>
    <property type="evidence" value="ECO:0007669"/>
    <property type="project" value="TreeGrafter"/>
</dbReference>
<proteinExistence type="inferred from homology"/>
<feature type="transmembrane region" description="Helical" evidence="7">
    <location>
        <begin position="1245"/>
        <end position="1262"/>
    </location>
</feature>
<evidence type="ECO:0000256" key="3">
    <source>
        <dbReference type="ARBA" id="ARBA00022692"/>
    </source>
</evidence>
<feature type="transmembrane region" description="Helical" evidence="7">
    <location>
        <begin position="1039"/>
        <end position="1060"/>
    </location>
</feature>
<reference evidence="11" key="1">
    <citation type="submission" date="2021-01" db="EMBL/GenBank/DDBJ databases">
        <authorList>
            <person name="Corre E."/>
            <person name="Pelletier E."/>
            <person name="Niang G."/>
            <person name="Scheremetjew M."/>
            <person name="Finn R."/>
            <person name="Kale V."/>
            <person name="Holt S."/>
            <person name="Cochrane G."/>
            <person name="Meng A."/>
            <person name="Brown T."/>
            <person name="Cohen L."/>
        </authorList>
    </citation>
    <scope>NUCLEOTIDE SEQUENCE</scope>
    <source>
        <strain evidence="11">SAG 36.94</strain>
    </source>
</reference>
<feature type="transmembrane region" description="Helical" evidence="7">
    <location>
        <begin position="1950"/>
        <end position="1975"/>
    </location>
</feature>
<dbReference type="InterPro" id="IPR031334">
    <property type="entry name" value="Piezo_cap_dom"/>
</dbReference>
<sequence>MELGEVEVEAPIPTRMSFFLAGRGGILWVASSLAVSASFHSGILQLLLLIVLLSGLVVWAFQLKNFWPDRSPRFIILICNFVRIITAVTIALIYISNCSFTNGAFRQPWAQLLGAVSLDLGAESSWASILGFSACIIFYQVSGMYEFSVRSVFGDYGAAAEGIAFGVKCRVSIMSFFTMKASLFLGALGFLCWAMVFPGILTAPLLVYSMTLLALAPRSRMFLSRLVAFYAIGIHLTFFLCGAILTSFSVDSAVDFQLLGLRQLTPQFAGNWLQAVAISLLCISVHFDLLMPSVDVVSDSQSTTVTPGVSLWGILQQFSTSNFCQNVLEPFRLFLDQLAMTFLMLAGVSRASLLDLIFVIQFGILALTEGILTSIGRSMNSVFDIRRKTSLILWWTCLIYAILYMSMVLFFCRLRDDICTNAFAGFSPVGTFSTLYVCILLVLSSIQVHFNWSEGLRLIEFDTKQFGNICWRLLLRGHRYLVYGLLLIIPLLFPANFLFYGGIVLLMSCFVLEIGSLSFGRLTFLLNRAMNAGNVTLVVILIVRYLARMPQIQQQFSRRSLMITFGFFRGAEEYDISLGDGFLVMFVSLQCFLMAVHDRFKEILTNSGVLEGSSRNQLFPTSTNVQSIVARTVAGLGGFVGIILRNLQDLLFSFSFAITAYMILVASIWLNGVSVFGGIYALLGCLTVFLDSTVHIVRQPDGTIVPEFPRSMNVIPLCLLLLSFGLLTFQYLYLVLVSTGSPWSEVARYLGLFINENGDEVPLHNSAIIGHVIVAVGAFLERSTTRWSIALRRDQKFDVLSTRGLRGSQERWAGVERNTEGAEGAHDMILAHSTMRETNAQNLPWRNDIESQMELSGEEDPGKSKFVHFFANENNAPKDTTAIETKVPHSVESGNVGAHDNNNCKEINELSGNHTIPENALVEVPLEILKTNPKAYRDAQSSREVLVPDFIDIPPESDLSESDANENVGNATIALLRHPLTPAWLDETDRELVQKGMEVASFFWSGPLSLVTAAGSYVIKFLRLFLPFFSICGIEATFLIIVSGACFSNSIFSTLHLVLLVPMFSLPRARRIRYWVVWTFILIISFIVQYLMALNLPTSESGAPTESLTYFYLDAGNQSPQRKWDLTVAFLAVLFAGITLNHLPSVKFDVVRENLPEGRLSALLPQTNHESDSVSSEEDFTRSPLSFQDAVLLFSMRSFSGFTQAFMMITSTINTTVFSGILLISSFVGFYYFKDLLASKTTFRILRFYLILVICAKVIYQAPGISPAPWSDILGLSDQYPTILPFLLILWLLCQIQSRMYESSKFKYVVEYVQADESYRYRRAAHHHLSTRFHLMLHFNKSDRDRSRRERRIERITELLETGHSLSDAMWDTFARSAPGMLEEEISAEDYLVEKLQAAKEKASQLPWWNRAIRRMAHGRTWVAHIHFTLIHEIYAIFSNHSAWFVYLAIVLAAMFSPSVLNLVNPIVMILYLIVEQPRPPPSIWATLILYNMLVTLFKFVARSSYFARCQTPYFEYPFDETYPYSPNVRKFDICTLGAGVGFNVIILITLIWHRMNTYYRGLWELRTADEDLRVESQVHGEKILRNSSTQHTLSGENFRLGRTNQLELCEQLIFQTCRDGRADSVPWKSESRPSKYSSEASGSRYQPTFGEFHRHREDILAGALTPGPTPFVPHSVRPSQRMRSSPALGGSEQTPDEATPSVGAGNGPKRLIQEGFGGANAFLRPIAAHYRKLLKPNPFEATRDFYLLMFTVDFAGFLFMIFAWPYMFLEPNALKQTPTWWNSNFIPVGHLWTLIAMFLGMVLDRVFYLRKSMIGKVLLHHSSALVYHYVLFYITNIGTKSSVKVFYLIKCLYFFVSGAQIKRGFPTYKVGQTLMRNFSMIAFLIFIGWYSIPFLFLLRTLLDWGCNPTALELVQYFKLMDIYTWLYINRSVNFFRSRFRRVLGQKRPFIPRFFQGFGVFALLSLLLFLPFLLYSALNPFFESRVLTQSSFESSIVVSDSVHPIYSRTTLGVKTPTLVQLEEFARRYNVTPQGSEKSEFFKVSFEGNSAISYVPSLPDQETLSASLNRSTTARIRFSLISLDGHTTVRADRDYPMSERAATTIAEAIADQKDSAVLLEVTLPRYLQVSSRSATFEDAGLGNRTMCLRFFHVLNPSDTRWWSLSDCVESNCTCTQSSYSSALVGTVDYLLQVSFVSSISIGGGTIIAVFAVILFTVGNFAKNFFANKRLLIPYTDMAYTLHLYQIVLDIFHSRLEGDLATEEVLFWGLTEIYRNEHLLAKFSGRRRVLPKEQWWGRDRNVFAPFSETRTEQYLRRHLE</sequence>
<name>A0A7S1XFN2_9RHOD</name>
<keyword evidence="5 7" id="KW-0472">Membrane</keyword>
<feature type="transmembrane region" description="Helical" evidence="7">
    <location>
        <begin position="529"/>
        <end position="547"/>
    </location>
</feature>
<feature type="transmembrane region" description="Helical" evidence="7">
    <location>
        <begin position="1790"/>
        <end position="1809"/>
    </location>
</feature>
<feature type="transmembrane region" description="Helical" evidence="7">
    <location>
        <begin position="1282"/>
        <end position="1298"/>
    </location>
</feature>
<feature type="transmembrane region" description="Helical" evidence="7">
    <location>
        <begin position="74"/>
        <end position="95"/>
    </location>
</feature>
<dbReference type="Pfam" id="PF12166">
    <property type="entry name" value="Piezo_cap"/>
    <property type="match status" value="1"/>
</dbReference>
<dbReference type="GO" id="GO:0016020">
    <property type="term" value="C:membrane"/>
    <property type="evidence" value="ECO:0007669"/>
    <property type="project" value="UniProtKB-SubCell"/>
</dbReference>
<gene>
    <name evidence="11" type="ORF">CCAE0312_LOCUS6409</name>
</gene>
<feature type="transmembrane region" description="Helical" evidence="7">
    <location>
        <begin position="999"/>
        <end position="1019"/>
    </location>
</feature>
<feature type="region of interest" description="Disordered" evidence="6">
    <location>
        <begin position="1664"/>
        <end position="1710"/>
    </location>
</feature>
<feature type="transmembrane region" description="Helical" evidence="7">
    <location>
        <begin position="183"/>
        <end position="207"/>
    </location>
</feature>
<dbReference type="Pfam" id="PF23188">
    <property type="entry name" value="THU_Piezo1"/>
    <property type="match status" value="1"/>
</dbReference>
<feature type="transmembrane region" description="Helical" evidence="7">
    <location>
        <begin position="268"/>
        <end position="287"/>
    </location>
</feature>
<evidence type="ECO:0000313" key="11">
    <source>
        <dbReference type="EMBL" id="CAD9234321.1"/>
    </source>
</evidence>
<evidence type="ECO:0000256" key="4">
    <source>
        <dbReference type="ARBA" id="ARBA00022989"/>
    </source>
</evidence>
<evidence type="ECO:0000256" key="1">
    <source>
        <dbReference type="ARBA" id="ARBA00004141"/>
    </source>
</evidence>
<keyword evidence="4 7" id="KW-1133">Transmembrane helix</keyword>
<organism evidence="11">
    <name type="scientific">Compsopogon caeruleus</name>
    <dbReference type="NCBI Taxonomy" id="31354"/>
    <lineage>
        <taxon>Eukaryota</taxon>
        <taxon>Rhodophyta</taxon>
        <taxon>Compsopogonophyceae</taxon>
        <taxon>Compsopogonales</taxon>
        <taxon>Compsopogonaceae</taxon>
        <taxon>Compsopogon</taxon>
    </lineage>
</organism>
<dbReference type="PANTHER" id="PTHR13167:SF25">
    <property type="entry name" value="PIEZO-TYPE MECHANOSENSITIVE ION CHANNEL COMPONENT"/>
    <property type="match status" value="1"/>
</dbReference>
<evidence type="ECO:0000256" key="6">
    <source>
        <dbReference type="SAM" id="MobiDB-lite"/>
    </source>
</evidence>
<feature type="transmembrane region" description="Helical" evidence="7">
    <location>
        <begin position="1878"/>
        <end position="1899"/>
    </location>
</feature>
<dbReference type="GO" id="GO:0050982">
    <property type="term" value="P:detection of mechanical stimulus"/>
    <property type="evidence" value="ECO:0007669"/>
    <property type="project" value="TreeGrafter"/>
</dbReference>
<feature type="transmembrane region" description="Helical" evidence="7">
    <location>
        <begin position="1215"/>
        <end position="1233"/>
    </location>
</feature>
<feature type="transmembrane region" description="Helical" evidence="7">
    <location>
        <begin position="1421"/>
        <end position="1438"/>
    </location>
</feature>
<feature type="domain" description="Piezo transmembrane helical unit" evidence="9">
    <location>
        <begin position="1440"/>
        <end position="1565"/>
    </location>
</feature>
<feature type="transmembrane region" description="Helical" evidence="7">
    <location>
        <begin position="1534"/>
        <end position="1553"/>
    </location>
</feature>
<feature type="transmembrane region" description="Helical" evidence="7">
    <location>
        <begin position="431"/>
        <end position="452"/>
    </location>
</feature>
<feature type="transmembrane region" description="Helical" evidence="7">
    <location>
        <begin position="2198"/>
        <end position="2220"/>
    </location>
</feature>
<protein>
    <recommendedName>
        <fullName evidence="12">Piezo non-specific cation channel R-Ras-binding domain-containing protein</fullName>
    </recommendedName>
</protein>
<evidence type="ECO:0000259" key="8">
    <source>
        <dbReference type="Pfam" id="PF12166"/>
    </source>
</evidence>
<dbReference type="GO" id="GO:0042391">
    <property type="term" value="P:regulation of membrane potential"/>
    <property type="evidence" value="ECO:0007669"/>
    <property type="project" value="TreeGrafter"/>
</dbReference>
<dbReference type="InterPro" id="IPR027272">
    <property type="entry name" value="Piezo"/>
</dbReference>
<feature type="transmembrane region" description="Helical" evidence="7">
    <location>
        <begin position="676"/>
        <end position="697"/>
    </location>
</feature>
<feature type="transmembrane region" description="Helical" evidence="7">
    <location>
        <begin position="43"/>
        <end position="62"/>
    </location>
</feature>
<feature type="compositionally biased region" description="Polar residues" evidence="6">
    <location>
        <begin position="1635"/>
        <end position="1647"/>
    </location>
</feature>
<dbReference type="PANTHER" id="PTHR13167">
    <property type="entry name" value="PIEZO-TYPE MECHANOSENSITIVE ION CHANNEL COMPONENT"/>
    <property type="match status" value="1"/>
</dbReference>
<evidence type="ECO:0000256" key="2">
    <source>
        <dbReference type="ARBA" id="ARBA00007821"/>
    </source>
</evidence>
<dbReference type="GO" id="GO:0008381">
    <property type="term" value="F:mechanosensitive monoatomic ion channel activity"/>
    <property type="evidence" value="ECO:0007669"/>
    <property type="project" value="InterPro"/>
</dbReference>
<feature type="transmembrane region" description="Helical" evidence="7">
    <location>
        <begin position="717"/>
        <end position="741"/>
    </location>
</feature>
<feature type="transmembrane region" description="Helical" evidence="7">
    <location>
        <begin position="124"/>
        <end position="141"/>
    </location>
</feature>
<dbReference type="InterPro" id="IPR056768">
    <property type="entry name" value="THU_Piezo"/>
</dbReference>
<evidence type="ECO:0008006" key="12">
    <source>
        <dbReference type="Google" id="ProtNLM"/>
    </source>
</evidence>
<feature type="transmembrane region" description="Helical" evidence="7">
    <location>
        <begin position="473"/>
        <end position="493"/>
    </location>
</feature>
<feature type="transmembrane region" description="Helical" evidence="7">
    <location>
        <begin position="1444"/>
        <end position="1472"/>
    </location>
</feature>
<feature type="transmembrane region" description="Helical" evidence="7">
    <location>
        <begin position="761"/>
        <end position="780"/>
    </location>
</feature>
<feature type="transmembrane region" description="Helical" evidence="7">
    <location>
        <begin position="576"/>
        <end position="596"/>
    </location>
</feature>
<evidence type="ECO:0000256" key="7">
    <source>
        <dbReference type="SAM" id="Phobius"/>
    </source>
</evidence>
<dbReference type="InterPro" id="IPR056770">
    <property type="entry name" value="Piezo_THU9_anchor"/>
</dbReference>
<feature type="transmembrane region" description="Helical" evidence="7">
    <location>
        <begin position="1911"/>
        <end position="1929"/>
    </location>
</feature>
<feature type="transmembrane region" description="Helical" evidence="7">
    <location>
        <begin position="227"/>
        <end position="248"/>
    </location>
</feature>
<comment type="subcellular location">
    <subcellularLocation>
        <location evidence="1">Membrane</location>
        <topology evidence="1">Multi-pass membrane protein</topology>
    </subcellularLocation>
</comment>
<keyword evidence="3 7" id="KW-0812">Transmembrane</keyword>
<feature type="region of interest" description="Disordered" evidence="6">
    <location>
        <begin position="1623"/>
        <end position="1647"/>
    </location>
</feature>
<evidence type="ECO:0000259" key="10">
    <source>
        <dbReference type="Pfam" id="PF24874"/>
    </source>
</evidence>
<dbReference type="Pfam" id="PF24874">
    <property type="entry name" value="Piezo_THU9_anchor"/>
    <property type="match status" value="1"/>
</dbReference>
<feature type="domain" description="Piezo non-specific cation channel cap" evidence="8">
    <location>
        <begin position="2036"/>
        <end position="2283"/>
    </location>
</feature>
<dbReference type="EMBL" id="HBGH01011535">
    <property type="protein sequence ID" value="CAD9234321.1"/>
    <property type="molecule type" value="Transcribed_RNA"/>
</dbReference>
<feature type="transmembrane region" description="Helical" evidence="7">
    <location>
        <begin position="1746"/>
        <end position="1770"/>
    </location>
</feature>
<feature type="transmembrane region" description="Helical" evidence="7">
    <location>
        <begin position="1484"/>
        <end position="1502"/>
    </location>
</feature>
<feature type="transmembrane region" description="Helical" evidence="7">
    <location>
        <begin position="1072"/>
        <end position="1092"/>
    </location>
</feature>
<accession>A0A7S1XFN2</accession>
<feature type="transmembrane region" description="Helical" evidence="7">
    <location>
        <begin position="392"/>
        <end position="411"/>
    </location>
</feature>
<feature type="transmembrane region" description="Helical" evidence="7">
    <location>
        <begin position="650"/>
        <end position="670"/>
    </location>
</feature>
<comment type="similarity">
    <text evidence="2">Belongs to the PIEZO (TC 1.A.75) family.</text>
</comment>
<feature type="transmembrane region" description="Helical" evidence="7">
    <location>
        <begin position="351"/>
        <end position="372"/>
    </location>
</feature>